<dbReference type="SMART" id="SM00406">
    <property type="entry name" value="IGv"/>
    <property type="match status" value="3"/>
</dbReference>
<feature type="domain" description="Fibronectin type-III" evidence="5">
    <location>
        <begin position="920"/>
        <end position="1011"/>
    </location>
</feature>
<dbReference type="CDD" id="cd00096">
    <property type="entry name" value="Ig"/>
    <property type="match status" value="2"/>
</dbReference>
<dbReference type="SMART" id="SM00060">
    <property type="entry name" value="FN3"/>
    <property type="match status" value="5"/>
</dbReference>
<dbReference type="InterPro" id="IPR013106">
    <property type="entry name" value="Ig_V-set"/>
</dbReference>
<dbReference type="SMART" id="SM00408">
    <property type="entry name" value="IGc2"/>
    <property type="match status" value="4"/>
</dbReference>
<organism evidence="6 7">
    <name type="scientific">Geodia barretti</name>
    <name type="common">Barrett's horny sponge</name>
    <dbReference type="NCBI Taxonomy" id="519541"/>
    <lineage>
        <taxon>Eukaryota</taxon>
        <taxon>Metazoa</taxon>
        <taxon>Porifera</taxon>
        <taxon>Demospongiae</taxon>
        <taxon>Heteroscleromorpha</taxon>
        <taxon>Tetractinellida</taxon>
        <taxon>Astrophorina</taxon>
        <taxon>Geodiidae</taxon>
        <taxon>Geodia</taxon>
    </lineage>
</organism>
<keyword evidence="3" id="KW-0472">Membrane</keyword>
<evidence type="ECO:0000256" key="3">
    <source>
        <dbReference type="SAM" id="Phobius"/>
    </source>
</evidence>
<keyword evidence="1" id="KW-0677">Repeat</keyword>
<feature type="region of interest" description="Disordered" evidence="2">
    <location>
        <begin position="997"/>
        <end position="1022"/>
    </location>
</feature>
<dbReference type="SUPFAM" id="SSF48726">
    <property type="entry name" value="Immunoglobulin"/>
    <property type="match status" value="4"/>
</dbReference>
<feature type="domain" description="Ig-like" evidence="4">
    <location>
        <begin position="519"/>
        <end position="614"/>
    </location>
</feature>
<dbReference type="Gene3D" id="2.60.40.10">
    <property type="entry name" value="Immunoglobulins"/>
    <property type="match status" value="10"/>
</dbReference>
<dbReference type="SMART" id="SM00409">
    <property type="entry name" value="IG"/>
    <property type="match status" value="4"/>
</dbReference>
<dbReference type="InterPro" id="IPR050964">
    <property type="entry name" value="Striated_Muscle_Regulatory"/>
</dbReference>
<dbReference type="CDD" id="cd00063">
    <property type="entry name" value="FN3"/>
    <property type="match status" value="5"/>
</dbReference>
<protein>
    <submittedName>
        <fullName evidence="6">Titin</fullName>
    </submittedName>
</protein>
<dbReference type="PANTHER" id="PTHR13817:SF73">
    <property type="entry name" value="FIBRONECTIN TYPE-III DOMAIN-CONTAINING PROTEIN"/>
    <property type="match status" value="1"/>
</dbReference>
<dbReference type="Pfam" id="PF00041">
    <property type="entry name" value="fn3"/>
    <property type="match status" value="5"/>
</dbReference>
<dbReference type="SUPFAM" id="SSF49265">
    <property type="entry name" value="Fibronectin type III"/>
    <property type="match status" value="3"/>
</dbReference>
<feature type="domain" description="Fibronectin type-III" evidence="5">
    <location>
        <begin position="75"/>
        <end position="166"/>
    </location>
</feature>
<keyword evidence="7" id="KW-1185">Reference proteome</keyword>
<comment type="caution">
    <text evidence="6">The sequence shown here is derived from an EMBL/GenBank/DDBJ whole genome shotgun (WGS) entry which is preliminary data.</text>
</comment>
<feature type="compositionally biased region" description="Basic and acidic residues" evidence="2">
    <location>
        <begin position="1003"/>
        <end position="1019"/>
    </location>
</feature>
<feature type="domain" description="Ig-like" evidence="4">
    <location>
        <begin position="435"/>
        <end position="512"/>
    </location>
</feature>
<dbReference type="EMBL" id="CASHTH010001603">
    <property type="protein sequence ID" value="CAI8017202.1"/>
    <property type="molecule type" value="Genomic_DNA"/>
</dbReference>
<dbReference type="Pfam" id="PF13895">
    <property type="entry name" value="Ig_2"/>
    <property type="match status" value="1"/>
</dbReference>
<dbReference type="Proteomes" id="UP001174909">
    <property type="component" value="Unassembled WGS sequence"/>
</dbReference>
<feature type="transmembrane region" description="Helical" evidence="3">
    <location>
        <begin position="1105"/>
        <end position="1129"/>
    </location>
</feature>
<dbReference type="AlphaFoldDB" id="A0AA35WKK2"/>
<sequence>YDLTLTEIGGGPNDVREQSVLANSNLEFTFSGLQQDTGYRVVVTATNRDGSTGPEMTSDPVEISITTLAVGPPQIPDKPTISMITNTSARLSWTDPGGYRETYTLEIRRILDCGNETILRIPGITSESYNQTGLMPLTTYDARLLSVNFNGPSNFSDAIRFSTVGMVMVGGGEGSVTNTLETTSGDTVTLTCSLDQVDNDPETFTWARQDGQPLPEGSTQADGVLTIPGARVEDSGVYVCSASGVQGSFTLSVLQYPEQASSGTLSTGGAVAITFTITLLVSLPVGVVIGLLLPQAVRRCVGGVRKMKRREGEEDGGDIYEDPDRMATVIPLSQNEAYVLSQQTTVQIVGTVSAPNQIDIPLGTVCVQCVVNGAVDTATTTFLIGNSPIQGVVDNGVLVVDDTSMTFQASPVLTLRCVSGSNVRQASVYLDVYLPPIITGATTVNEGGTLSLSCDSTNSNREPLAQWFDEDDQIASSSGVLNIPNIMRSKAGSYTCRTSPPNLDNSTSTTVTVVVQFAPDVTANRQDLVLVPVGIGTLRISCTYLGIPPPDTITWIHNGTTLVPAADSRISVSFNDTGTTLTITEVTEEEGGMYVCVPQNILGNNSATTEVRIQLPPGPPTGLDIVADSQTTISLSISWTNPVFNGFSPIDGFTVNLTSRHPDIVRDIPGDAMTMTANLDNLRPFTAYTIRLSVRNEVELEGEAAVTTGMTDSLLLDKVRALNAVAVNSTAISVTWTEPTIEPDTTAPVEMYLITFSSPSRTDTITVTASETSVVLTGLDMGTDYSITVVGLNSAGPGASDSDNVATNIDPPSVPQNLNGTSDNPFIISVFWEQPETDGGRPIVRYDLTLTEIGGGPDDRREETVLANSNLEFTFSGLQQDTGYRVVVTAVNRDGSTGPERTSDPVEITITTLPVGPPQIPDTPTISMVTNTSARISWTDPGGYRETYTLEIRRMLDSENETILRIPGITSESYNQAGLMPLTTYDARILSVNFNGPSNFSDSRQEEERSCGRHTRDTTSGDTVTLTCSLDQVDNDPVTFTWARQDGRPLPEGSTQADGVLTIPGASVEDSGVYVCSASGVQGSFTLSVQQFPEQASSGTLSTGGVVAITFTITLLVSLPVGVVIGLLLPQAVRRCVGGGRKMKRREGEEDGGDIYEEPDRMATVIPLSQNEAYVLSQQRN</sequence>
<dbReference type="InterPro" id="IPR007110">
    <property type="entry name" value="Ig-like_dom"/>
</dbReference>
<evidence type="ECO:0000313" key="7">
    <source>
        <dbReference type="Proteomes" id="UP001174909"/>
    </source>
</evidence>
<dbReference type="InterPro" id="IPR003598">
    <property type="entry name" value="Ig_sub2"/>
</dbReference>
<dbReference type="Pfam" id="PF13927">
    <property type="entry name" value="Ig_3"/>
    <property type="match status" value="3"/>
</dbReference>
<name>A0AA35WKK2_GEOBA</name>
<dbReference type="PROSITE" id="PS50835">
    <property type="entry name" value="IG_LIKE"/>
    <property type="match status" value="4"/>
</dbReference>
<proteinExistence type="predicted"/>
<gene>
    <name evidence="6" type="ORF">GBAR_LOCUS10486</name>
</gene>
<keyword evidence="3" id="KW-0812">Transmembrane</keyword>
<dbReference type="InterPro" id="IPR003961">
    <property type="entry name" value="FN3_dom"/>
</dbReference>
<feature type="domain" description="Fibronectin type-III" evidence="5">
    <location>
        <begin position="1"/>
        <end position="73"/>
    </location>
</feature>
<feature type="domain" description="Fibronectin type-III" evidence="5">
    <location>
        <begin position="718"/>
        <end position="812"/>
    </location>
</feature>
<dbReference type="InterPro" id="IPR036179">
    <property type="entry name" value="Ig-like_dom_sf"/>
</dbReference>
<dbReference type="InterPro" id="IPR003599">
    <property type="entry name" value="Ig_sub"/>
</dbReference>
<feature type="domain" description="Fibronectin type-III" evidence="5">
    <location>
        <begin position="616"/>
        <end position="714"/>
    </location>
</feature>
<evidence type="ECO:0000313" key="6">
    <source>
        <dbReference type="EMBL" id="CAI8017202.1"/>
    </source>
</evidence>
<dbReference type="PANTHER" id="PTHR13817">
    <property type="entry name" value="TITIN"/>
    <property type="match status" value="1"/>
</dbReference>
<evidence type="ECO:0000256" key="1">
    <source>
        <dbReference type="ARBA" id="ARBA00022737"/>
    </source>
</evidence>
<reference evidence="6" key="1">
    <citation type="submission" date="2023-03" db="EMBL/GenBank/DDBJ databases">
        <authorList>
            <person name="Steffen K."/>
            <person name="Cardenas P."/>
        </authorList>
    </citation>
    <scope>NUCLEOTIDE SEQUENCE</scope>
</reference>
<accession>A0AA35WKK2</accession>
<feature type="non-terminal residue" evidence="6">
    <location>
        <position position="1181"/>
    </location>
</feature>
<feature type="domain" description="Fibronectin type-III" evidence="5">
    <location>
        <begin position="814"/>
        <end position="915"/>
    </location>
</feature>
<dbReference type="PROSITE" id="PS50853">
    <property type="entry name" value="FN3"/>
    <property type="match status" value="6"/>
</dbReference>
<feature type="domain" description="Ig-like" evidence="4">
    <location>
        <begin position="152"/>
        <end position="252"/>
    </location>
</feature>
<feature type="domain" description="Ig-like" evidence="4">
    <location>
        <begin position="997"/>
        <end position="1088"/>
    </location>
</feature>
<dbReference type="InterPro" id="IPR013783">
    <property type="entry name" value="Ig-like_fold"/>
</dbReference>
<evidence type="ECO:0000256" key="2">
    <source>
        <dbReference type="SAM" id="MobiDB-lite"/>
    </source>
</evidence>
<dbReference type="InterPro" id="IPR036116">
    <property type="entry name" value="FN3_sf"/>
</dbReference>
<evidence type="ECO:0000259" key="5">
    <source>
        <dbReference type="PROSITE" id="PS50853"/>
    </source>
</evidence>
<evidence type="ECO:0000259" key="4">
    <source>
        <dbReference type="PROSITE" id="PS50835"/>
    </source>
</evidence>
<keyword evidence="3" id="KW-1133">Transmembrane helix</keyword>